<dbReference type="PANTHER" id="PTHR30627">
    <property type="entry name" value="PEPTIDOGLYCAN D,D-TRANSPEPTIDASE"/>
    <property type="match status" value="1"/>
</dbReference>
<feature type="domain" description="PASTA" evidence="4">
    <location>
        <begin position="589"/>
        <end position="649"/>
    </location>
</feature>
<keyword evidence="6" id="KW-1185">Reference proteome</keyword>
<dbReference type="Pfam" id="PF03793">
    <property type="entry name" value="PASTA"/>
    <property type="match status" value="2"/>
</dbReference>
<evidence type="ECO:0000256" key="3">
    <source>
        <dbReference type="ARBA" id="ARBA00023136"/>
    </source>
</evidence>
<dbReference type="Proteomes" id="UP001597244">
    <property type="component" value="Unassembled WGS sequence"/>
</dbReference>
<dbReference type="InterPro" id="IPR036138">
    <property type="entry name" value="PBP_dimer_sf"/>
</dbReference>
<sequence length="707" mass="76687">MVGLILIVAMSAVLLLFISRFVYIAASGHVGSVNLTNKTEQKYSQNQVIKAKRGTIYDVSGNVLAEDSSVYSIYAVLDQNYNSTSGKSLHVTDKEKTARVLSKYLPLSSAQILTYLNKKNQFQIEFGSAGKNLSLATKKKIEAENLSGIQFTDTSSRLYPNGTFASHIIGLAQLETPEGKKATDTTDDAKEKLTGILGIEKYFNKSLTGTDGSEYSKRDSFGYELPNTKIVTKKPKNGSSIYLTLDSRLQAYLETLMQSVQDKYKPKKINAVLMNAKTGKIIAASQRPTFNASTKDGIGSMWRDSLVEDVYEPGSVFKVLTMSAAIDAGTYKPNEYYKSGSVEVDDRTLYDWDRSGWGWIPYSQALPRSSNVGMVKIEEQLGQKRFAKYLKKFQVGEKTGITLPGEVAGSLDLKSPVTQATTAFGQGVNVTVMQMMKYLSAVANNGEMVEPQIVDHTVSSSGKSTSYETKVAGHPIKASTAKSVRKLMEQVVYADYGTGGSYQIPGYRVAAKTGTAQVAGTNGQYLTGENNYVFSVAGMVPADDPEYICYVTVQQPTITPPSESALMSGIFNPLMKRALKYESSDTKTATNSISMPKLTDQTAKAATKTAEDKGLVVSQVGSGSKVVQQLPAADEKVIKGQRVVLLTEGAMTMPDVIGWSKNDVLKLAEITGRNFKITGTGYATSQSLLAGDVIPNSDEVTIKLKEP</sequence>
<dbReference type="Gene3D" id="3.90.1310.10">
    <property type="entry name" value="Penicillin-binding protein 2a (Domain 2)"/>
    <property type="match status" value="1"/>
</dbReference>
<dbReference type="SUPFAM" id="SSF56601">
    <property type="entry name" value="beta-lactamase/transpeptidase-like"/>
    <property type="match status" value="1"/>
</dbReference>
<accession>A0ABW4DKP0</accession>
<dbReference type="Gene3D" id="3.40.710.10">
    <property type="entry name" value="DD-peptidase/beta-lactamase superfamily"/>
    <property type="match status" value="1"/>
</dbReference>
<dbReference type="PROSITE" id="PS51178">
    <property type="entry name" value="PASTA"/>
    <property type="match status" value="2"/>
</dbReference>
<evidence type="ECO:0000256" key="1">
    <source>
        <dbReference type="ARBA" id="ARBA00004162"/>
    </source>
</evidence>
<dbReference type="CDD" id="cd06576">
    <property type="entry name" value="PASTA_Pbp2x-like_1"/>
    <property type="match status" value="1"/>
</dbReference>
<dbReference type="Gene3D" id="3.30.450.330">
    <property type="match status" value="1"/>
</dbReference>
<comment type="subcellular location">
    <subcellularLocation>
        <location evidence="1">Cell membrane</location>
        <topology evidence="1">Single-pass membrane protein</topology>
    </subcellularLocation>
</comment>
<dbReference type="EMBL" id="JBHTOF010000027">
    <property type="protein sequence ID" value="MFD1465245.1"/>
    <property type="molecule type" value="Genomic_DNA"/>
</dbReference>
<dbReference type="RefSeq" id="WP_379894623.1">
    <property type="nucleotide sequence ID" value="NZ_JBHTOF010000027.1"/>
</dbReference>
<evidence type="ECO:0000256" key="2">
    <source>
        <dbReference type="ARBA" id="ARBA00007171"/>
    </source>
</evidence>
<dbReference type="InterPro" id="IPR005311">
    <property type="entry name" value="PBP_dimer"/>
</dbReference>
<comment type="similarity">
    <text evidence="2">Belongs to the transpeptidase family.</text>
</comment>
<dbReference type="InterPro" id="IPR012338">
    <property type="entry name" value="Beta-lactam/transpept-like"/>
</dbReference>
<organism evidence="5 6">
    <name type="scientific">Lapidilactobacillus mulanensis</name>
    <dbReference type="NCBI Taxonomy" id="2485999"/>
    <lineage>
        <taxon>Bacteria</taxon>
        <taxon>Bacillati</taxon>
        <taxon>Bacillota</taxon>
        <taxon>Bacilli</taxon>
        <taxon>Lactobacillales</taxon>
        <taxon>Lactobacillaceae</taxon>
        <taxon>Lapidilactobacillus</taxon>
    </lineage>
</organism>
<dbReference type="InterPro" id="IPR001460">
    <property type="entry name" value="PCN-bd_Tpept"/>
</dbReference>
<comment type="caution">
    <text evidence="5">The sequence shown here is derived from an EMBL/GenBank/DDBJ whole genome shotgun (WGS) entry which is preliminary data.</text>
</comment>
<dbReference type="Pfam" id="PF03717">
    <property type="entry name" value="PBP_dimer"/>
    <property type="match status" value="1"/>
</dbReference>
<proteinExistence type="inferred from homology"/>
<evidence type="ECO:0000313" key="5">
    <source>
        <dbReference type="EMBL" id="MFD1465245.1"/>
    </source>
</evidence>
<dbReference type="PANTHER" id="PTHR30627:SF26">
    <property type="entry name" value="PENICILLIN-BINDING PROTEIN 2B"/>
    <property type="match status" value="1"/>
</dbReference>
<dbReference type="SUPFAM" id="SSF54184">
    <property type="entry name" value="Penicillin-binding protein 2x (pbp-2x), c-terminal domain"/>
    <property type="match status" value="2"/>
</dbReference>
<dbReference type="InterPro" id="IPR005543">
    <property type="entry name" value="PASTA_dom"/>
</dbReference>
<keyword evidence="3" id="KW-0472">Membrane</keyword>
<feature type="domain" description="PASTA" evidence="4">
    <location>
        <begin position="650"/>
        <end position="706"/>
    </location>
</feature>
<gene>
    <name evidence="5" type="ORF">ACFQ4L_03965</name>
</gene>
<name>A0ABW4DKP0_9LACO</name>
<dbReference type="Gene3D" id="3.30.70.2110">
    <property type="match status" value="1"/>
</dbReference>
<dbReference type="SMART" id="SM00740">
    <property type="entry name" value="PASTA"/>
    <property type="match status" value="2"/>
</dbReference>
<dbReference type="Gene3D" id="2.20.70.70">
    <property type="match status" value="1"/>
</dbReference>
<protein>
    <submittedName>
        <fullName evidence="5">Penicillin-binding transpeptidase domain-containing protein</fullName>
    </submittedName>
</protein>
<dbReference type="Pfam" id="PF00905">
    <property type="entry name" value="Transpeptidase"/>
    <property type="match status" value="1"/>
</dbReference>
<dbReference type="SUPFAM" id="SSF56519">
    <property type="entry name" value="Penicillin binding protein dimerisation domain"/>
    <property type="match status" value="1"/>
</dbReference>
<evidence type="ECO:0000259" key="4">
    <source>
        <dbReference type="PROSITE" id="PS51178"/>
    </source>
</evidence>
<dbReference type="CDD" id="cd06575">
    <property type="entry name" value="PASTA_Pbp2x-like_2"/>
    <property type="match status" value="1"/>
</dbReference>
<reference evidence="6" key="1">
    <citation type="journal article" date="2019" name="Int. J. Syst. Evol. Microbiol.">
        <title>The Global Catalogue of Microorganisms (GCM) 10K type strain sequencing project: providing services to taxonomists for standard genome sequencing and annotation.</title>
        <authorList>
            <consortium name="The Broad Institute Genomics Platform"/>
            <consortium name="The Broad Institute Genome Sequencing Center for Infectious Disease"/>
            <person name="Wu L."/>
            <person name="Ma J."/>
        </authorList>
    </citation>
    <scope>NUCLEOTIDE SEQUENCE [LARGE SCALE GENOMIC DNA]</scope>
    <source>
        <strain evidence="6">CCM 8951</strain>
    </source>
</reference>
<evidence type="ECO:0000313" key="6">
    <source>
        <dbReference type="Proteomes" id="UP001597244"/>
    </source>
</evidence>
<dbReference type="InterPro" id="IPR050515">
    <property type="entry name" value="Beta-lactam/transpept"/>
</dbReference>